<dbReference type="PROSITE" id="PS00518">
    <property type="entry name" value="ZF_RING_1"/>
    <property type="match status" value="1"/>
</dbReference>
<dbReference type="InterPro" id="IPR017907">
    <property type="entry name" value="Znf_RING_CS"/>
</dbReference>
<dbReference type="PANTHER" id="PTHR12622">
    <property type="entry name" value="DELTEX-RELATED"/>
    <property type="match status" value="1"/>
</dbReference>
<dbReference type="AlphaFoldDB" id="A0A8S3Q531"/>
<feature type="compositionally biased region" description="Acidic residues" evidence="10">
    <location>
        <begin position="197"/>
        <end position="206"/>
    </location>
</feature>
<keyword evidence="12" id="KW-0012">Acyltransferase</keyword>
<accession>A0A8S3Q531</accession>
<dbReference type="SMART" id="SM00184">
    <property type="entry name" value="RING"/>
    <property type="match status" value="1"/>
</dbReference>
<feature type="region of interest" description="Disordered" evidence="10">
    <location>
        <begin position="339"/>
        <end position="366"/>
    </location>
</feature>
<dbReference type="GO" id="GO:0061630">
    <property type="term" value="F:ubiquitin protein ligase activity"/>
    <property type="evidence" value="ECO:0007669"/>
    <property type="project" value="UniProtKB-UniRule"/>
</dbReference>
<dbReference type="GO" id="GO:0005737">
    <property type="term" value="C:cytoplasm"/>
    <property type="evidence" value="ECO:0007669"/>
    <property type="project" value="UniProtKB-SubCell"/>
</dbReference>
<dbReference type="InterPro" id="IPR001841">
    <property type="entry name" value="Znf_RING"/>
</dbReference>
<dbReference type="OrthoDB" id="527344at2759"/>
<evidence type="ECO:0000313" key="13">
    <source>
        <dbReference type="Proteomes" id="UP000683360"/>
    </source>
</evidence>
<dbReference type="SUPFAM" id="SSF52949">
    <property type="entry name" value="Macro domain-like"/>
    <property type="match status" value="1"/>
</dbReference>
<feature type="domain" description="RING-type" evidence="11">
    <location>
        <begin position="372"/>
        <end position="413"/>
    </location>
</feature>
<dbReference type="PROSITE" id="PS50089">
    <property type="entry name" value="ZF_RING_2"/>
    <property type="match status" value="1"/>
</dbReference>
<keyword evidence="9" id="KW-0963">Cytoplasm</keyword>
<evidence type="ECO:0000256" key="3">
    <source>
        <dbReference type="ARBA" id="ARBA00009413"/>
    </source>
</evidence>
<dbReference type="InterPro" id="IPR013083">
    <property type="entry name" value="Znf_RING/FYVE/PHD"/>
</dbReference>
<comment type="catalytic activity">
    <reaction evidence="1 9">
        <text>S-ubiquitinyl-[E2 ubiquitin-conjugating enzyme]-L-cysteine + [acceptor protein]-L-lysine = [E2 ubiquitin-conjugating enzyme]-L-cysteine + N(6)-ubiquitinyl-[acceptor protein]-L-lysine.</text>
        <dbReference type="EC" id="2.3.2.27"/>
    </reaction>
</comment>
<reference evidence="12" key="1">
    <citation type="submission" date="2021-03" db="EMBL/GenBank/DDBJ databases">
        <authorList>
            <person name="Bekaert M."/>
        </authorList>
    </citation>
    <scope>NUCLEOTIDE SEQUENCE</scope>
</reference>
<evidence type="ECO:0000256" key="6">
    <source>
        <dbReference type="ARBA" id="ARBA00022771"/>
    </source>
</evidence>
<evidence type="ECO:0000256" key="4">
    <source>
        <dbReference type="ARBA" id="ARBA00022679"/>
    </source>
</evidence>
<dbReference type="EC" id="2.3.2.27" evidence="9"/>
<keyword evidence="5 9" id="KW-0479">Metal-binding</keyword>
<dbReference type="Gene3D" id="3.30.40.10">
    <property type="entry name" value="Zinc/RING finger domain, C3HC4 (zinc finger)"/>
    <property type="match status" value="1"/>
</dbReference>
<proteinExistence type="inferred from homology"/>
<name>A0A8S3Q531_MYTED</name>
<dbReference type="CDD" id="cd09633">
    <property type="entry name" value="Deltex_C"/>
    <property type="match status" value="1"/>
</dbReference>
<protein>
    <recommendedName>
        <fullName evidence="9">E3 ubiquitin-protein ligase</fullName>
        <ecNumber evidence="9">2.3.2.27</ecNumber>
    </recommendedName>
</protein>
<dbReference type="GO" id="GO:0016567">
    <property type="term" value="P:protein ubiquitination"/>
    <property type="evidence" value="ECO:0007669"/>
    <property type="project" value="UniProtKB-UniRule"/>
</dbReference>
<sequence length="556" mass="63369">MGNTSSTADDNVPKEIFVEQINKEIVESSTDALVVFVDTSWNQDDEIIKVLAAIGKNKFVSEWDKLKDTKANNCQVGDVFRVPSGGIQCRHLLFAVWREGDAKDTTDVQFNFIVQNMLERAKGLDDKVCNIAIPMGDGMDIETHVKIMNNVFLWLMGLSSDTTTHIHFLASNLPVKEVLEYTLQNFKEFAQKKLEDTTNDESEDGGDATPQTLAGVDMTEPSEEDLNGYDDDNDDKARWNEYPNNTQREHLLRMSSESSCEEIIPFRKNVDKFPEKESIWKYYAGTHDDFENIKRTKRPKSVLFDEVAAEYSMEGRPVQRTLSQSSVDEVMLDFTNYPSKRKIRRPRKPKPISKTSEVPPSQSPPPTEAFFCSICQSKKHETWKRVLEKCGHEFCSECIKKHFEEKPSCPNCNTFYGKPLGNQPWGVMSCRTVNQYLPGFPGTDTIIIDYDIPDGIQTERHPNPGVKFKGAHRTAYLPDNEQGKLIHRMLKKAFDQQLVFTVGKSATSGRDNVVTWNDIHHKTRADGGPERYGYPDPEYLDRVYEQLKKSGITDDD</sequence>
<evidence type="ECO:0000256" key="10">
    <source>
        <dbReference type="SAM" id="MobiDB-lite"/>
    </source>
</evidence>
<dbReference type="Pfam" id="PF18102">
    <property type="entry name" value="DTC"/>
    <property type="match status" value="1"/>
</dbReference>
<gene>
    <name evidence="12" type="ORF">MEDL_4915</name>
</gene>
<keyword evidence="6 8" id="KW-0863">Zinc-finger</keyword>
<feature type="compositionally biased region" description="Basic residues" evidence="10">
    <location>
        <begin position="339"/>
        <end position="351"/>
    </location>
</feature>
<dbReference type="GO" id="GO:0008270">
    <property type="term" value="F:zinc ion binding"/>
    <property type="evidence" value="ECO:0007669"/>
    <property type="project" value="UniProtKB-KW"/>
</dbReference>
<evidence type="ECO:0000256" key="2">
    <source>
        <dbReference type="ARBA" id="ARBA00004906"/>
    </source>
</evidence>
<evidence type="ECO:0000256" key="8">
    <source>
        <dbReference type="PROSITE-ProRule" id="PRU00175"/>
    </source>
</evidence>
<dbReference type="Gene3D" id="3.30.390.130">
    <property type="match status" value="1"/>
</dbReference>
<keyword evidence="13" id="KW-1185">Reference proteome</keyword>
<evidence type="ECO:0000256" key="7">
    <source>
        <dbReference type="ARBA" id="ARBA00022833"/>
    </source>
</evidence>
<evidence type="ECO:0000313" key="12">
    <source>
        <dbReference type="EMBL" id="CAG2189523.1"/>
    </source>
</evidence>
<feature type="compositionally biased region" description="Acidic residues" evidence="10">
    <location>
        <begin position="220"/>
        <end position="234"/>
    </location>
</feature>
<evidence type="ECO:0000256" key="5">
    <source>
        <dbReference type="ARBA" id="ARBA00022723"/>
    </source>
</evidence>
<comment type="pathway">
    <text evidence="2 9">Protein modification; protein ubiquitination.</text>
</comment>
<dbReference type="SUPFAM" id="SSF57850">
    <property type="entry name" value="RING/U-box"/>
    <property type="match status" value="1"/>
</dbReference>
<evidence type="ECO:0000259" key="11">
    <source>
        <dbReference type="PROSITE" id="PS50089"/>
    </source>
</evidence>
<dbReference type="Proteomes" id="UP000683360">
    <property type="component" value="Unassembled WGS sequence"/>
</dbReference>
<organism evidence="12 13">
    <name type="scientific">Mytilus edulis</name>
    <name type="common">Blue mussel</name>
    <dbReference type="NCBI Taxonomy" id="6550"/>
    <lineage>
        <taxon>Eukaryota</taxon>
        <taxon>Metazoa</taxon>
        <taxon>Spiralia</taxon>
        <taxon>Lophotrochozoa</taxon>
        <taxon>Mollusca</taxon>
        <taxon>Bivalvia</taxon>
        <taxon>Autobranchia</taxon>
        <taxon>Pteriomorphia</taxon>
        <taxon>Mytilida</taxon>
        <taxon>Mytiloidea</taxon>
        <taxon>Mytilidae</taxon>
        <taxon>Mytilinae</taxon>
        <taxon>Mytilus</taxon>
    </lineage>
</organism>
<dbReference type="InterPro" id="IPR039399">
    <property type="entry name" value="Deltex_C_sf"/>
</dbReference>
<feature type="region of interest" description="Disordered" evidence="10">
    <location>
        <begin position="195"/>
        <end position="244"/>
    </location>
</feature>
<dbReference type="GO" id="GO:0007219">
    <property type="term" value="P:Notch signaling pathway"/>
    <property type="evidence" value="ECO:0007669"/>
    <property type="project" value="InterPro"/>
</dbReference>
<evidence type="ECO:0000256" key="1">
    <source>
        <dbReference type="ARBA" id="ARBA00000900"/>
    </source>
</evidence>
<keyword evidence="7 9" id="KW-0862">Zinc</keyword>
<dbReference type="InterPro" id="IPR039398">
    <property type="entry name" value="Deltex_fam"/>
</dbReference>
<dbReference type="Gene3D" id="3.40.220.10">
    <property type="entry name" value="Leucine Aminopeptidase, subunit E, domain 1"/>
    <property type="match status" value="1"/>
</dbReference>
<comment type="subcellular location">
    <subcellularLocation>
        <location evidence="9">Cytoplasm</location>
    </subcellularLocation>
</comment>
<keyword evidence="4 9" id="KW-0808">Transferase</keyword>
<evidence type="ECO:0000256" key="9">
    <source>
        <dbReference type="RuleBase" id="RU367105"/>
    </source>
</evidence>
<dbReference type="EMBL" id="CAJPWZ010000295">
    <property type="protein sequence ID" value="CAG2189523.1"/>
    <property type="molecule type" value="Genomic_DNA"/>
</dbReference>
<dbReference type="InterPro" id="IPR039396">
    <property type="entry name" value="Deltex_C"/>
</dbReference>
<dbReference type="Pfam" id="PF13639">
    <property type="entry name" value="zf-RING_2"/>
    <property type="match status" value="1"/>
</dbReference>
<comment type="caution">
    <text evidence="12">The sequence shown here is derived from an EMBL/GenBank/DDBJ whole genome shotgun (WGS) entry which is preliminary data.</text>
</comment>
<comment type="similarity">
    <text evidence="3 9">Belongs to the Deltex family.</text>
</comment>
<dbReference type="InterPro" id="IPR043472">
    <property type="entry name" value="Macro_dom-like"/>
</dbReference>